<dbReference type="AlphaFoldDB" id="A0A2V1IQ82"/>
<organism evidence="1 2">
    <name type="scientific">Paramuribaculum intestinale</name>
    <dbReference type="NCBI Taxonomy" id="2094151"/>
    <lineage>
        <taxon>Bacteria</taxon>
        <taxon>Pseudomonadati</taxon>
        <taxon>Bacteroidota</taxon>
        <taxon>Bacteroidia</taxon>
        <taxon>Bacteroidales</taxon>
        <taxon>Muribaculaceae</taxon>
        <taxon>Paramuribaculum</taxon>
    </lineage>
</organism>
<accession>A0A2V1IQ82</accession>
<reference evidence="2" key="1">
    <citation type="submission" date="2018-02" db="EMBL/GenBank/DDBJ databases">
        <authorList>
            <person name="Clavel T."/>
            <person name="Strowig T."/>
        </authorList>
    </citation>
    <scope>NUCLEOTIDE SEQUENCE [LARGE SCALE GENOMIC DNA]</scope>
    <source>
        <strain evidence="2">DSM 100764</strain>
    </source>
</reference>
<evidence type="ECO:0000313" key="1">
    <source>
        <dbReference type="EMBL" id="PWB05573.1"/>
    </source>
</evidence>
<dbReference type="RefSeq" id="WP_080650778.1">
    <property type="nucleotide sequence ID" value="NZ_CP098825.1"/>
</dbReference>
<sequence length="116" mass="13376">MNQVIADFDSVAACELFCGSCRKFLSGRCPGCEKNEKASWCKIRQCCISRGYHTCAKCKRDVRECKTYSNFISKVFAFIFNSDRPSCISYIREHGEIAYAEEMSRRGCQTIKRNRK</sequence>
<protein>
    <submittedName>
        <fullName evidence="1">DUF3795 domain-containing protein</fullName>
    </submittedName>
</protein>
<keyword evidence="2" id="KW-1185">Reference proteome</keyword>
<gene>
    <name evidence="1" type="ORF">C5O25_12640</name>
</gene>
<dbReference type="GeneID" id="93423924"/>
<evidence type="ECO:0000313" key="2">
    <source>
        <dbReference type="Proteomes" id="UP000244925"/>
    </source>
</evidence>
<dbReference type="Proteomes" id="UP000244925">
    <property type="component" value="Unassembled WGS sequence"/>
</dbReference>
<proteinExistence type="predicted"/>
<name>A0A2V1IQ82_9BACT</name>
<dbReference type="EMBL" id="PUBV01000066">
    <property type="protein sequence ID" value="PWB05573.1"/>
    <property type="molecule type" value="Genomic_DNA"/>
</dbReference>
<comment type="caution">
    <text evidence="1">The sequence shown here is derived from an EMBL/GenBank/DDBJ whole genome shotgun (WGS) entry which is preliminary data.</text>
</comment>